<dbReference type="Pfam" id="PF03031">
    <property type="entry name" value="NIF"/>
    <property type="match status" value="1"/>
</dbReference>
<dbReference type="PROSITE" id="PS50969">
    <property type="entry name" value="FCP1"/>
    <property type="match status" value="1"/>
</dbReference>
<keyword evidence="3" id="KW-1185">Reference proteome</keyword>
<dbReference type="InterPro" id="IPR050365">
    <property type="entry name" value="TIM50"/>
</dbReference>
<dbReference type="InterPro" id="IPR023214">
    <property type="entry name" value="HAD_sf"/>
</dbReference>
<dbReference type="SMART" id="SM00577">
    <property type="entry name" value="CPDc"/>
    <property type="match status" value="1"/>
</dbReference>
<dbReference type="Proteomes" id="UP001318860">
    <property type="component" value="Unassembled WGS sequence"/>
</dbReference>
<proteinExistence type="predicted"/>
<dbReference type="Gene3D" id="3.40.50.1000">
    <property type="entry name" value="HAD superfamily/HAD-like"/>
    <property type="match status" value="1"/>
</dbReference>
<feature type="domain" description="FCP1 homology" evidence="1">
    <location>
        <begin position="329"/>
        <end position="506"/>
    </location>
</feature>
<name>A0ABR0UN95_REHGL</name>
<dbReference type="InterPro" id="IPR036412">
    <property type="entry name" value="HAD-like_sf"/>
</dbReference>
<evidence type="ECO:0000259" key="1">
    <source>
        <dbReference type="PROSITE" id="PS50969"/>
    </source>
</evidence>
<sequence length="584" mass="65434">MTTLRLVSTPRPKSCKANARVTHAPLMPRSAVILSHGSFSFRETPRVHTSWWGPPTLHVAVFDRCCCGIVINIKRTDQMPSLRMKTKSTTGCLKEKDGLQVCRKSSMISKNSLSRARVSQTAEEICVYTQSDQDAPVYDKVYAQDNGGDEAKPNELSNEEKLFQKQPSTVTNSAADSMDPTLSTCTSNIDTIFSPILESMGFYNNEGSDNLYMPQLDSEDSDDSSRNSCKYPACNVSDFYVSDMIFSGPPIVSNAECDSRTDTVFLPDYQNDESSLLCDLTEEYMESHIHTYPDQDYECFDPQTYIRNLPDQSDIAFAVLPTPVPNDKQNTKQITLVLDLDETLVHSTLDHCDDADFTFPLFFDMKERTVYVKQRPHLKTFLKRVAEMFEIVVFTASQSIYAKQLLDILDPDGNVISRRAYRESCIVSEGSYMKDLTVLGVDLAKVAIIDNSPQDHGTNINIALSREMVPAPPPRLQVNNGIPIESWFNDPSDNALISLLPFLETLVDADDVRPIIARKFGLLEEIRFLGLLMPSRVMVMSKKGRGFGAICYSAPPLTPRNLQWVSTVATAYVLLCCLDMLLRV</sequence>
<protein>
    <recommendedName>
        <fullName evidence="1">FCP1 homology domain-containing protein</fullName>
    </recommendedName>
</protein>
<dbReference type="PANTHER" id="PTHR12210">
    <property type="entry name" value="DULLARD PROTEIN PHOSPHATASE"/>
    <property type="match status" value="1"/>
</dbReference>
<accession>A0ABR0UN95</accession>
<dbReference type="SUPFAM" id="SSF56784">
    <property type="entry name" value="HAD-like"/>
    <property type="match status" value="1"/>
</dbReference>
<reference evidence="2 3" key="1">
    <citation type="journal article" date="2021" name="Comput. Struct. Biotechnol. J.">
        <title>De novo genome assembly of the potent medicinal plant Rehmannia glutinosa using nanopore technology.</title>
        <authorList>
            <person name="Ma L."/>
            <person name="Dong C."/>
            <person name="Song C."/>
            <person name="Wang X."/>
            <person name="Zheng X."/>
            <person name="Niu Y."/>
            <person name="Chen S."/>
            <person name="Feng W."/>
        </authorList>
    </citation>
    <scope>NUCLEOTIDE SEQUENCE [LARGE SCALE GENOMIC DNA]</scope>
    <source>
        <strain evidence="2">DH-2019</strain>
    </source>
</reference>
<evidence type="ECO:0000313" key="3">
    <source>
        <dbReference type="Proteomes" id="UP001318860"/>
    </source>
</evidence>
<dbReference type="NCBIfam" id="TIGR02251">
    <property type="entry name" value="HIF-SF_euk"/>
    <property type="match status" value="1"/>
</dbReference>
<comment type="caution">
    <text evidence="2">The sequence shown here is derived from an EMBL/GenBank/DDBJ whole genome shotgun (WGS) entry which is preliminary data.</text>
</comment>
<dbReference type="CDD" id="cd07521">
    <property type="entry name" value="HAD_FCP1-like"/>
    <property type="match status" value="1"/>
</dbReference>
<organism evidence="2 3">
    <name type="scientific">Rehmannia glutinosa</name>
    <name type="common">Chinese foxglove</name>
    <dbReference type="NCBI Taxonomy" id="99300"/>
    <lineage>
        <taxon>Eukaryota</taxon>
        <taxon>Viridiplantae</taxon>
        <taxon>Streptophyta</taxon>
        <taxon>Embryophyta</taxon>
        <taxon>Tracheophyta</taxon>
        <taxon>Spermatophyta</taxon>
        <taxon>Magnoliopsida</taxon>
        <taxon>eudicotyledons</taxon>
        <taxon>Gunneridae</taxon>
        <taxon>Pentapetalae</taxon>
        <taxon>asterids</taxon>
        <taxon>lamiids</taxon>
        <taxon>Lamiales</taxon>
        <taxon>Orobanchaceae</taxon>
        <taxon>Rehmannieae</taxon>
        <taxon>Rehmannia</taxon>
    </lineage>
</organism>
<dbReference type="EMBL" id="JABTTQ020002415">
    <property type="protein sequence ID" value="KAK6124144.1"/>
    <property type="molecule type" value="Genomic_DNA"/>
</dbReference>
<evidence type="ECO:0000313" key="2">
    <source>
        <dbReference type="EMBL" id="KAK6124144.1"/>
    </source>
</evidence>
<dbReference type="InterPro" id="IPR011948">
    <property type="entry name" value="Dullard_phosphatase"/>
</dbReference>
<gene>
    <name evidence="2" type="ORF">DH2020_042117</name>
</gene>
<dbReference type="InterPro" id="IPR004274">
    <property type="entry name" value="FCP1_dom"/>
</dbReference>